<evidence type="ECO:0000313" key="2">
    <source>
        <dbReference type="Proteomes" id="UP001265700"/>
    </source>
</evidence>
<gene>
    <name evidence="1" type="ORF">J2W49_003304</name>
</gene>
<protein>
    <submittedName>
        <fullName evidence="1">ABC-type dipeptide/oligopeptide/nickel transport system ATPase component</fullName>
    </submittedName>
</protein>
<reference evidence="1 2" key="1">
    <citation type="submission" date="2023-07" db="EMBL/GenBank/DDBJ databases">
        <title>Sorghum-associated microbial communities from plants grown in Nebraska, USA.</title>
        <authorList>
            <person name="Schachtman D."/>
        </authorList>
    </citation>
    <scope>NUCLEOTIDE SEQUENCE [LARGE SCALE GENOMIC DNA]</scope>
    <source>
        <strain evidence="1 2">4249</strain>
    </source>
</reference>
<accession>A0ABU1WPV8</accession>
<dbReference type="Proteomes" id="UP001265700">
    <property type="component" value="Unassembled WGS sequence"/>
</dbReference>
<comment type="caution">
    <text evidence="1">The sequence shown here is derived from an EMBL/GenBank/DDBJ whole genome shotgun (WGS) entry which is preliminary data.</text>
</comment>
<organism evidence="1 2">
    <name type="scientific">Hydrogenophaga palleronii</name>
    <dbReference type="NCBI Taxonomy" id="65655"/>
    <lineage>
        <taxon>Bacteria</taxon>
        <taxon>Pseudomonadati</taxon>
        <taxon>Pseudomonadota</taxon>
        <taxon>Betaproteobacteria</taxon>
        <taxon>Burkholderiales</taxon>
        <taxon>Comamonadaceae</taxon>
        <taxon>Hydrogenophaga</taxon>
    </lineage>
</organism>
<name>A0ABU1WPV8_9BURK</name>
<evidence type="ECO:0000313" key="1">
    <source>
        <dbReference type="EMBL" id="MDR7151328.1"/>
    </source>
</evidence>
<dbReference type="EMBL" id="JAVDWU010000007">
    <property type="protein sequence ID" value="MDR7151328.1"/>
    <property type="molecule type" value="Genomic_DNA"/>
</dbReference>
<dbReference type="RefSeq" id="WP_310318513.1">
    <property type="nucleotide sequence ID" value="NZ_JAVDWU010000007.1"/>
</dbReference>
<proteinExistence type="predicted"/>
<keyword evidence="2" id="KW-1185">Reference proteome</keyword>
<sequence length="128" mass="14028">MRDGTRASEAATATARRSLWGRRIGLLPQESWLALDSTMRVLDKVAETHLFVRGASSLAAARERARGDLASPALPPKKGQALADWTLPLGRSDFHCGMLKFTAHKPQLVVDAINHLKANGQIHRILQN</sequence>